<protein>
    <recommendedName>
        <fullName evidence="4">CCHC-type domain-containing protein</fullName>
    </recommendedName>
</protein>
<reference evidence="2 3" key="1">
    <citation type="submission" date="2024-11" db="EMBL/GenBank/DDBJ databases">
        <title>A near-complete genome assembly of Cinchona calisaya.</title>
        <authorList>
            <person name="Lian D.C."/>
            <person name="Zhao X.W."/>
            <person name="Wei L."/>
        </authorList>
    </citation>
    <scope>NUCLEOTIDE SEQUENCE [LARGE SCALE GENOMIC DNA]</scope>
    <source>
        <tissue evidence="2">Nenye</tissue>
    </source>
</reference>
<sequence>MSLLSGLRSEFSELKYNILKSKNMPLYAEVICMAKKEISAGKLYDVPKAKRVALVEETKENVLVVQNGSIAHANTFTQVCYNNQGKRAPPKYQKCGKIGHLDKWCRNCEHCDKKGHPKEKYWELHPYLKPKYLPSKPNTQEAKHATESNPTSNLLEELAKLLNSHKASMSHN</sequence>
<organism evidence="2 3">
    <name type="scientific">Cinchona calisaya</name>
    <dbReference type="NCBI Taxonomy" id="153742"/>
    <lineage>
        <taxon>Eukaryota</taxon>
        <taxon>Viridiplantae</taxon>
        <taxon>Streptophyta</taxon>
        <taxon>Embryophyta</taxon>
        <taxon>Tracheophyta</taxon>
        <taxon>Spermatophyta</taxon>
        <taxon>Magnoliopsida</taxon>
        <taxon>eudicotyledons</taxon>
        <taxon>Gunneridae</taxon>
        <taxon>Pentapetalae</taxon>
        <taxon>asterids</taxon>
        <taxon>lamiids</taxon>
        <taxon>Gentianales</taxon>
        <taxon>Rubiaceae</taxon>
        <taxon>Cinchonoideae</taxon>
        <taxon>Cinchoneae</taxon>
        <taxon>Cinchona</taxon>
    </lineage>
</organism>
<evidence type="ECO:0000256" key="1">
    <source>
        <dbReference type="SAM" id="MobiDB-lite"/>
    </source>
</evidence>
<accession>A0ABD2YB50</accession>
<feature type="region of interest" description="Disordered" evidence="1">
    <location>
        <begin position="133"/>
        <end position="152"/>
    </location>
</feature>
<evidence type="ECO:0000313" key="3">
    <source>
        <dbReference type="Proteomes" id="UP001630127"/>
    </source>
</evidence>
<dbReference type="AlphaFoldDB" id="A0ABD2YB50"/>
<dbReference type="Proteomes" id="UP001630127">
    <property type="component" value="Unassembled WGS sequence"/>
</dbReference>
<evidence type="ECO:0008006" key="4">
    <source>
        <dbReference type="Google" id="ProtNLM"/>
    </source>
</evidence>
<name>A0ABD2YB50_9GENT</name>
<evidence type="ECO:0000313" key="2">
    <source>
        <dbReference type="EMBL" id="KAL3502818.1"/>
    </source>
</evidence>
<proteinExistence type="predicted"/>
<dbReference type="EMBL" id="JBJUIK010000015">
    <property type="protein sequence ID" value="KAL3502818.1"/>
    <property type="molecule type" value="Genomic_DNA"/>
</dbReference>
<keyword evidence="3" id="KW-1185">Reference proteome</keyword>
<comment type="caution">
    <text evidence="2">The sequence shown here is derived from an EMBL/GenBank/DDBJ whole genome shotgun (WGS) entry which is preliminary data.</text>
</comment>
<gene>
    <name evidence="2" type="ORF">ACH5RR_037267</name>
</gene>